<dbReference type="InterPro" id="IPR000668">
    <property type="entry name" value="Peptidase_C1A_C"/>
</dbReference>
<dbReference type="PANTHER" id="PTHR12411">
    <property type="entry name" value="CYSTEINE PROTEASE FAMILY C1-RELATED"/>
    <property type="match status" value="1"/>
</dbReference>
<sequence>MSDNFDWWEKWVILPIRQQGGCHSCWAFGSSISSVESLNCIQNGKLIGLFEQHLIDCTVGTRGCKGGAIAASFRHIIEGLGTGKIYPYSAIVTQVLSESGVLSSGIRLVLCSADTQMGDDFDWREKGVILSIRQQGGCHSCWAFGSISTVESLNCIQNGKLIGLSEQHLIDCTVGTRGCKGGAIAASFRHIIEGLDTGKIYPYSGKDGQCDVTDLTCSSVVRHLASKRPLRSFPSFANSAKSA</sequence>
<accession>A0ABR0CSF6</accession>
<dbReference type="Pfam" id="PF00112">
    <property type="entry name" value="Peptidase_C1"/>
    <property type="match status" value="2"/>
</dbReference>
<gene>
    <name evidence="3" type="ORF">RD792_013088</name>
</gene>
<protein>
    <recommendedName>
        <fullName evidence="2">Peptidase C1A papain C-terminal domain-containing protein</fullName>
    </recommendedName>
</protein>
<name>A0ABR0CSF6_9LAMI</name>
<dbReference type="SUPFAM" id="SSF54001">
    <property type="entry name" value="Cysteine proteinases"/>
    <property type="match status" value="2"/>
</dbReference>
<evidence type="ECO:0000313" key="4">
    <source>
        <dbReference type="Proteomes" id="UP001291926"/>
    </source>
</evidence>
<dbReference type="InterPro" id="IPR013128">
    <property type="entry name" value="Peptidase_C1A"/>
</dbReference>
<keyword evidence="4" id="KW-1185">Reference proteome</keyword>
<dbReference type="Gene3D" id="3.90.70.10">
    <property type="entry name" value="Cysteine proteinases"/>
    <property type="match status" value="2"/>
</dbReference>
<evidence type="ECO:0000259" key="2">
    <source>
        <dbReference type="SMART" id="SM00645"/>
    </source>
</evidence>
<dbReference type="EMBL" id="JAYDYQ010002686">
    <property type="protein sequence ID" value="KAK4480031.1"/>
    <property type="molecule type" value="Genomic_DNA"/>
</dbReference>
<comment type="similarity">
    <text evidence="1">Belongs to the peptidase C1 family.</text>
</comment>
<dbReference type="SMART" id="SM00645">
    <property type="entry name" value="Pept_C1"/>
    <property type="match status" value="1"/>
</dbReference>
<comment type="caution">
    <text evidence="3">The sequence shown here is derived from an EMBL/GenBank/DDBJ whole genome shotgun (WGS) entry which is preliminary data.</text>
</comment>
<evidence type="ECO:0000256" key="1">
    <source>
        <dbReference type="ARBA" id="ARBA00008455"/>
    </source>
</evidence>
<proteinExistence type="inferred from homology"/>
<dbReference type="Proteomes" id="UP001291926">
    <property type="component" value="Unassembled WGS sequence"/>
</dbReference>
<dbReference type="InterPro" id="IPR038765">
    <property type="entry name" value="Papain-like_cys_pep_sf"/>
</dbReference>
<reference evidence="3 4" key="1">
    <citation type="journal article" date="2023" name="bioRxiv">
        <title>Genome report: Whole genome sequence and annotation of Penstemon davidsonii.</title>
        <authorList>
            <person name="Ostevik K.L."/>
            <person name="Alabady M."/>
            <person name="Zhang M."/>
            <person name="Rausher M.D."/>
        </authorList>
    </citation>
    <scope>NUCLEOTIDE SEQUENCE [LARGE SCALE GENOMIC DNA]</scope>
    <source>
        <strain evidence="3">DNT005</strain>
        <tissue evidence="3">Whole leaf</tissue>
    </source>
</reference>
<feature type="domain" description="Peptidase C1A papain C-terminal" evidence="2">
    <location>
        <begin position="117"/>
        <end position="238"/>
    </location>
</feature>
<organism evidence="3 4">
    <name type="scientific">Penstemon davidsonii</name>
    <dbReference type="NCBI Taxonomy" id="160366"/>
    <lineage>
        <taxon>Eukaryota</taxon>
        <taxon>Viridiplantae</taxon>
        <taxon>Streptophyta</taxon>
        <taxon>Embryophyta</taxon>
        <taxon>Tracheophyta</taxon>
        <taxon>Spermatophyta</taxon>
        <taxon>Magnoliopsida</taxon>
        <taxon>eudicotyledons</taxon>
        <taxon>Gunneridae</taxon>
        <taxon>Pentapetalae</taxon>
        <taxon>asterids</taxon>
        <taxon>lamiids</taxon>
        <taxon>Lamiales</taxon>
        <taxon>Plantaginaceae</taxon>
        <taxon>Cheloneae</taxon>
        <taxon>Penstemon</taxon>
    </lineage>
</organism>
<evidence type="ECO:0000313" key="3">
    <source>
        <dbReference type="EMBL" id="KAK4480031.1"/>
    </source>
</evidence>